<organism evidence="3 4">
    <name type="scientific">Fusarium tricinctum</name>
    <dbReference type="NCBI Taxonomy" id="61284"/>
    <lineage>
        <taxon>Eukaryota</taxon>
        <taxon>Fungi</taxon>
        <taxon>Dikarya</taxon>
        <taxon>Ascomycota</taxon>
        <taxon>Pezizomycotina</taxon>
        <taxon>Sordariomycetes</taxon>
        <taxon>Hypocreomycetidae</taxon>
        <taxon>Hypocreales</taxon>
        <taxon>Nectriaceae</taxon>
        <taxon>Fusarium</taxon>
        <taxon>Fusarium tricinctum species complex</taxon>
    </lineage>
</organism>
<name>A0A8K0WG85_9HYPO</name>
<protein>
    <submittedName>
        <fullName evidence="3">Pfs domain-containing protein</fullName>
    </submittedName>
</protein>
<sequence>RSFTCFIDALDECDEQQVMDLVQYFEHLAEQCARDRVNLHICFSSRHYPYIDIRLGIRLILEEQIGHASDMEAYIRTNLRIRDRPLLTELQEKMLEKAAGVFLWVVLVVDVLNRENCRGRLSLKKRLEQVPSGLSELFKDLLQRDTTNMEELQLSLLWILLSKRPLRPDEYYHAIWSGLSLEGLADLDMPEVNREDAEDCFDRCVISSSKGLAEITNIKSSRVQFIHESVRDLLVKDKGLFDLWPELGPNWEIAGHDKLKLCCYSYLERVIEQQGIYDPDPKKVAALLEIEKHPLLEYASQSVLHHADCAGNTVDQQPFLKTFRTDIWIPVVNVFEKFKVRKYTSGAK</sequence>
<accession>A0A8K0WG85</accession>
<dbReference type="AlphaFoldDB" id="A0A8K0WG85"/>
<keyword evidence="1" id="KW-0677">Repeat</keyword>
<dbReference type="InterPro" id="IPR056884">
    <property type="entry name" value="NPHP3-like_N"/>
</dbReference>
<feature type="non-terminal residue" evidence="3">
    <location>
        <position position="1"/>
    </location>
</feature>
<keyword evidence="4" id="KW-1185">Reference proteome</keyword>
<evidence type="ECO:0000256" key="1">
    <source>
        <dbReference type="ARBA" id="ARBA00022737"/>
    </source>
</evidence>
<feature type="domain" description="Nephrocystin 3-like N-terminal" evidence="2">
    <location>
        <begin position="2"/>
        <end position="46"/>
    </location>
</feature>
<dbReference type="PANTHER" id="PTHR10039">
    <property type="entry name" value="AMELOGENIN"/>
    <property type="match status" value="1"/>
</dbReference>
<dbReference type="Proteomes" id="UP000813427">
    <property type="component" value="Unassembled WGS sequence"/>
</dbReference>
<dbReference type="PANTHER" id="PTHR10039:SF5">
    <property type="entry name" value="NACHT DOMAIN-CONTAINING PROTEIN"/>
    <property type="match status" value="1"/>
</dbReference>
<gene>
    <name evidence="3" type="ORF">BKA59DRAFT_390153</name>
</gene>
<dbReference type="OrthoDB" id="194358at2759"/>
<proteinExistence type="predicted"/>
<reference evidence="3" key="1">
    <citation type="journal article" date="2021" name="Nat. Commun.">
        <title>Genetic determinants of endophytism in the Arabidopsis root mycobiome.</title>
        <authorList>
            <person name="Mesny F."/>
            <person name="Miyauchi S."/>
            <person name="Thiergart T."/>
            <person name="Pickel B."/>
            <person name="Atanasova L."/>
            <person name="Karlsson M."/>
            <person name="Huettel B."/>
            <person name="Barry K.W."/>
            <person name="Haridas S."/>
            <person name="Chen C."/>
            <person name="Bauer D."/>
            <person name="Andreopoulos W."/>
            <person name="Pangilinan J."/>
            <person name="LaButti K."/>
            <person name="Riley R."/>
            <person name="Lipzen A."/>
            <person name="Clum A."/>
            <person name="Drula E."/>
            <person name="Henrissat B."/>
            <person name="Kohler A."/>
            <person name="Grigoriev I.V."/>
            <person name="Martin F.M."/>
            <person name="Hacquard S."/>
        </authorList>
    </citation>
    <scope>NUCLEOTIDE SEQUENCE</scope>
    <source>
        <strain evidence="3">MPI-SDFR-AT-0068</strain>
    </source>
</reference>
<evidence type="ECO:0000313" key="3">
    <source>
        <dbReference type="EMBL" id="KAH7258049.1"/>
    </source>
</evidence>
<comment type="caution">
    <text evidence="3">The sequence shown here is derived from an EMBL/GenBank/DDBJ whole genome shotgun (WGS) entry which is preliminary data.</text>
</comment>
<evidence type="ECO:0000313" key="4">
    <source>
        <dbReference type="Proteomes" id="UP000813427"/>
    </source>
</evidence>
<dbReference type="EMBL" id="JAGPXF010000002">
    <property type="protein sequence ID" value="KAH7258049.1"/>
    <property type="molecule type" value="Genomic_DNA"/>
</dbReference>
<evidence type="ECO:0000259" key="2">
    <source>
        <dbReference type="Pfam" id="PF24883"/>
    </source>
</evidence>
<dbReference type="Pfam" id="PF24883">
    <property type="entry name" value="NPHP3_N"/>
    <property type="match status" value="1"/>
</dbReference>